<evidence type="ECO:0000313" key="1">
    <source>
        <dbReference type="EMBL" id="GAG82733.1"/>
    </source>
</evidence>
<protein>
    <submittedName>
        <fullName evidence="1">Uncharacterized protein</fullName>
    </submittedName>
</protein>
<dbReference type="EMBL" id="BART01011258">
    <property type="protein sequence ID" value="GAG82733.1"/>
    <property type="molecule type" value="Genomic_DNA"/>
</dbReference>
<dbReference type="AlphaFoldDB" id="X1BF34"/>
<proteinExistence type="predicted"/>
<gene>
    <name evidence="1" type="ORF">S01H4_24066</name>
</gene>
<name>X1BF34_9ZZZZ</name>
<organism evidence="1">
    <name type="scientific">marine sediment metagenome</name>
    <dbReference type="NCBI Taxonomy" id="412755"/>
    <lineage>
        <taxon>unclassified sequences</taxon>
        <taxon>metagenomes</taxon>
        <taxon>ecological metagenomes</taxon>
    </lineage>
</organism>
<feature type="non-terminal residue" evidence="1">
    <location>
        <position position="1"/>
    </location>
</feature>
<accession>X1BF34</accession>
<sequence length="166" mass="18738">SIVVQITPRTETSVGEPITSPSIVVKNGLHRVSDVKFLSSVYPDNKDIVLTWIFKDFEIQQIGDIDETAQFDQTNVKWYSRNPGEIDFTLVYSYNDIDNSLQEVFFVEEYRGNIATVINPNSTNSIISKNILFKGKEFYAVITPYDTIDKGPEIISSTITITSSIN</sequence>
<reference evidence="1" key="1">
    <citation type="journal article" date="2014" name="Front. Microbiol.">
        <title>High frequency of phylogenetically diverse reductive dehalogenase-homologous genes in deep subseafloor sedimentary metagenomes.</title>
        <authorList>
            <person name="Kawai M."/>
            <person name="Futagami T."/>
            <person name="Toyoda A."/>
            <person name="Takaki Y."/>
            <person name="Nishi S."/>
            <person name="Hori S."/>
            <person name="Arai W."/>
            <person name="Tsubouchi T."/>
            <person name="Morono Y."/>
            <person name="Uchiyama I."/>
            <person name="Ito T."/>
            <person name="Fujiyama A."/>
            <person name="Inagaki F."/>
            <person name="Takami H."/>
        </authorList>
    </citation>
    <scope>NUCLEOTIDE SEQUENCE</scope>
    <source>
        <strain evidence="1">Expedition CK06-06</strain>
    </source>
</reference>
<comment type="caution">
    <text evidence="1">The sequence shown here is derived from an EMBL/GenBank/DDBJ whole genome shotgun (WGS) entry which is preliminary data.</text>
</comment>